<evidence type="ECO:0000313" key="3">
    <source>
        <dbReference type="EMBL" id="TKD09662.1"/>
    </source>
</evidence>
<gene>
    <name evidence="3" type="ORF">E8A74_10795</name>
</gene>
<dbReference type="InterPro" id="IPR002645">
    <property type="entry name" value="STAS_dom"/>
</dbReference>
<sequence>MPPRVVAGTVRARLAQRGRLRARPGCSYAEAYMPGAEVSAFRQAMSQRRPEIFARIVETSANGGACELGEVPPELHAELGASFETWLDTAENPATSELEAWVHRLGDVARERGWDMRKVLAWLERTGQGLLEAALEAVDEGVPGADTGARRIIGAMNAAAATFNRAFRAKAEEAAKHATVLRAVAQNAPDGIGIALPDGTVIYANPAFCAMMGSEEAGRGHFKNFVHPDEQAKLAHMAEVSQRMGYWEGSLRYLRADGVSFNARLKAFRVKSASGETIARCVLVRDATPEERVEEERRALEEEMQRVQAAALQELAAPLLPLAEGVLAMPLVGALDATRTPRIIEVMLEGITRTGAGHVIVDITGVPVVDAEVAESIVRAARAAELVGAEVVLTGVRGAVAKTLLDLDVDLGGMETWSTLRAGVAHAIGHERLKRQMRRGAAPRR</sequence>
<dbReference type="Pfam" id="PF01740">
    <property type="entry name" value="STAS"/>
    <property type="match status" value="1"/>
</dbReference>
<dbReference type="InterPro" id="IPR035965">
    <property type="entry name" value="PAS-like_dom_sf"/>
</dbReference>
<dbReference type="InterPro" id="IPR036513">
    <property type="entry name" value="STAS_dom_sf"/>
</dbReference>
<dbReference type="NCBIfam" id="TIGR00229">
    <property type="entry name" value="sensory_box"/>
    <property type="match status" value="1"/>
</dbReference>
<feature type="domain" description="STAS" evidence="2">
    <location>
        <begin position="316"/>
        <end position="427"/>
    </location>
</feature>
<dbReference type="OrthoDB" id="5495694at2"/>
<dbReference type="PANTHER" id="PTHR33745:SF3">
    <property type="entry name" value="RSBT CO-ANTAGONIST PROTEIN RSBRC"/>
    <property type="match status" value="1"/>
</dbReference>
<dbReference type="CDD" id="cd07041">
    <property type="entry name" value="STAS_RsbR_RsbS_like"/>
    <property type="match status" value="1"/>
</dbReference>
<organism evidence="3 4">
    <name type="scientific">Polyangium fumosum</name>
    <dbReference type="NCBI Taxonomy" id="889272"/>
    <lineage>
        <taxon>Bacteria</taxon>
        <taxon>Pseudomonadati</taxon>
        <taxon>Myxococcota</taxon>
        <taxon>Polyangia</taxon>
        <taxon>Polyangiales</taxon>
        <taxon>Polyangiaceae</taxon>
        <taxon>Polyangium</taxon>
    </lineage>
</organism>
<comment type="caution">
    <text evidence="3">The sequence shown here is derived from an EMBL/GenBank/DDBJ whole genome shotgun (WGS) entry which is preliminary data.</text>
</comment>
<dbReference type="SUPFAM" id="SSF55785">
    <property type="entry name" value="PYP-like sensor domain (PAS domain)"/>
    <property type="match status" value="1"/>
</dbReference>
<dbReference type="InterPro" id="IPR051932">
    <property type="entry name" value="Bact_StressResp_Reg"/>
</dbReference>
<dbReference type="CDD" id="cd00130">
    <property type="entry name" value="PAS"/>
    <property type="match status" value="1"/>
</dbReference>
<name>A0A4U1JES4_9BACT</name>
<dbReference type="AlphaFoldDB" id="A0A4U1JES4"/>
<dbReference type="Gene3D" id="3.30.450.20">
    <property type="entry name" value="PAS domain"/>
    <property type="match status" value="1"/>
</dbReference>
<proteinExistence type="predicted"/>
<keyword evidence="4" id="KW-1185">Reference proteome</keyword>
<dbReference type="Pfam" id="PF13426">
    <property type="entry name" value="PAS_9"/>
    <property type="match status" value="1"/>
</dbReference>
<dbReference type="Proteomes" id="UP000309215">
    <property type="component" value="Unassembled WGS sequence"/>
</dbReference>
<keyword evidence="1" id="KW-0597">Phosphoprotein</keyword>
<dbReference type="InterPro" id="IPR000014">
    <property type="entry name" value="PAS"/>
</dbReference>
<dbReference type="Gene3D" id="3.30.750.24">
    <property type="entry name" value="STAS domain"/>
    <property type="match status" value="1"/>
</dbReference>
<dbReference type="EMBL" id="SSMQ01000009">
    <property type="protein sequence ID" value="TKD09662.1"/>
    <property type="molecule type" value="Genomic_DNA"/>
</dbReference>
<accession>A0A4U1JES4</accession>
<dbReference type="PANTHER" id="PTHR33745">
    <property type="entry name" value="RSBT ANTAGONIST PROTEIN RSBS-RELATED"/>
    <property type="match status" value="1"/>
</dbReference>
<dbReference type="SUPFAM" id="SSF52091">
    <property type="entry name" value="SpoIIaa-like"/>
    <property type="match status" value="1"/>
</dbReference>
<evidence type="ECO:0000256" key="1">
    <source>
        <dbReference type="ARBA" id="ARBA00022553"/>
    </source>
</evidence>
<protein>
    <submittedName>
        <fullName evidence="3">PAS domain-containing protein</fullName>
    </submittedName>
</protein>
<dbReference type="SMART" id="SM00091">
    <property type="entry name" value="PAS"/>
    <property type="match status" value="1"/>
</dbReference>
<evidence type="ECO:0000313" key="4">
    <source>
        <dbReference type="Proteomes" id="UP000309215"/>
    </source>
</evidence>
<reference evidence="3 4" key="1">
    <citation type="submission" date="2019-04" db="EMBL/GenBank/DDBJ databases">
        <authorList>
            <person name="Li Y."/>
            <person name="Wang J."/>
        </authorList>
    </citation>
    <scope>NUCLEOTIDE SEQUENCE [LARGE SCALE GENOMIC DNA]</scope>
    <source>
        <strain evidence="3 4">DSM 14668</strain>
    </source>
</reference>
<dbReference type="PROSITE" id="PS50801">
    <property type="entry name" value="STAS"/>
    <property type="match status" value="1"/>
</dbReference>
<evidence type="ECO:0000259" key="2">
    <source>
        <dbReference type="PROSITE" id="PS50801"/>
    </source>
</evidence>